<dbReference type="Gene3D" id="3.30.710.10">
    <property type="entry name" value="Potassium Channel Kv1.1, Chain A"/>
    <property type="match status" value="1"/>
</dbReference>
<dbReference type="SUPFAM" id="SSF54695">
    <property type="entry name" value="POZ domain"/>
    <property type="match status" value="1"/>
</dbReference>
<dbReference type="AlphaFoldDB" id="A0A9N8WCS9"/>
<evidence type="ECO:0000313" key="5">
    <source>
        <dbReference type="Proteomes" id="UP000789342"/>
    </source>
</evidence>
<feature type="region of interest" description="Disordered" evidence="1">
    <location>
        <begin position="1"/>
        <end position="50"/>
    </location>
</feature>
<dbReference type="PROSITE" id="PS50097">
    <property type="entry name" value="BTB"/>
    <property type="match status" value="1"/>
</dbReference>
<dbReference type="InterPro" id="IPR008974">
    <property type="entry name" value="TRAF-like"/>
</dbReference>
<evidence type="ECO:0000259" key="3">
    <source>
        <dbReference type="PROSITE" id="PS50144"/>
    </source>
</evidence>
<reference evidence="4" key="1">
    <citation type="submission" date="2021-06" db="EMBL/GenBank/DDBJ databases">
        <authorList>
            <person name="Kallberg Y."/>
            <person name="Tangrot J."/>
            <person name="Rosling A."/>
        </authorList>
    </citation>
    <scope>NUCLEOTIDE SEQUENCE</scope>
    <source>
        <strain evidence="4">CL551</strain>
    </source>
</reference>
<protein>
    <submittedName>
        <fullName evidence="4">10185_t:CDS:1</fullName>
    </submittedName>
</protein>
<dbReference type="PROSITE" id="PS50144">
    <property type="entry name" value="MATH"/>
    <property type="match status" value="1"/>
</dbReference>
<organism evidence="4 5">
    <name type="scientific">Acaulospora morrowiae</name>
    <dbReference type="NCBI Taxonomy" id="94023"/>
    <lineage>
        <taxon>Eukaryota</taxon>
        <taxon>Fungi</taxon>
        <taxon>Fungi incertae sedis</taxon>
        <taxon>Mucoromycota</taxon>
        <taxon>Glomeromycotina</taxon>
        <taxon>Glomeromycetes</taxon>
        <taxon>Diversisporales</taxon>
        <taxon>Acaulosporaceae</taxon>
        <taxon>Acaulospora</taxon>
    </lineage>
</organism>
<feature type="compositionally biased region" description="Polar residues" evidence="1">
    <location>
        <begin position="1"/>
        <end position="30"/>
    </location>
</feature>
<comment type="caution">
    <text evidence="4">The sequence shown here is derived from an EMBL/GenBank/DDBJ whole genome shotgun (WGS) entry which is preliminary data.</text>
</comment>
<keyword evidence="5" id="KW-1185">Reference proteome</keyword>
<dbReference type="InterPro" id="IPR011333">
    <property type="entry name" value="SKP1/BTB/POZ_sf"/>
</dbReference>
<evidence type="ECO:0000256" key="1">
    <source>
        <dbReference type="SAM" id="MobiDB-lite"/>
    </source>
</evidence>
<accession>A0A9N8WCS9</accession>
<dbReference type="OrthoDB" id="2413775at2759"/>
<dbReference type="SUPFAM" id="SSF49599">
    <property type="entry name" value="TRAF domain-like"/>
    <property type="match status" value="1"/>
</dbReference>
<evidence type="ECO:0000313" key="4">
    <source>
        <dbReference type="EMBL" id="CAG8485415.1"/>
    </source>
</evidence>
<dbReference type="Gene3D" id="2.60.210.10">
    <property type="entry name" value="Apoptosis, Tumor Necrosis Factor Receptor Associated Protein 2, Chain A"/>
    <property type="match status" value="1"/>
</dbReference>
<dbReference type="InterPro" id="IPR002083">
    <property type="entry name" value="MATH/TRAF_dom"/>
</dbReference>
<proteinExistence type="predicted"/>
<name>A0A9N8WCS9_9GLOM</name>
<dbReference type="PANTHER" id="PTHR24413">
    <property type="entry name" value="SPECKLE-TYPE POZ PROTEIN"/>
    <property type="match status" value="1"/>
</dbReference>
<feature type="domain" description="MATH" evidence="3">
    <location>
        <begin position="86"/>
        <end position="251"/>
    </location>
</feature>
<feature type="domain" description="BTB" evidence="2">
    <location>
        <begin position="281"/>
        <end position="354"/>
    </location>
</feature>
<dbReference type="InterPro" id="IPR000210">
    <property type="entry name" value="BTB/POZ_dom"/>
</dbReference>
<dbReference type="EMBL" id="CAJVPV010001070">
    <property type="protein sequence ID" value="CAG8485415.1"/>
    <property type="molecule type" value="Genomic_DNA"/>
</dbReference>
<dbReference type="SMART" id="SM00225">
    <property type="entry name" value="BTB"/>
    <property type="match status" value="1"/>
</dbReference>
<dbReference type="Proteomes" id="UP000789342">
    <property type="component" value="Unassembled WGS sequence"/>
</dbReference>
<dbReference type="CDD" id="cd00121">
    <property type="entry name" value="MATH"/>
    <property type="match status" value="1"/>
</dbReference>
<evidence type="ECO:0000259" key="2">
    <source>
        <dbReference type="PROSITE" id="PS50097"/>
    </source>
</evidence>
<gene>
    <name evidence="4" type="ORF">AMORRO_LOCUS2515</name>
</gene>
<dbReference type="Pfam" id="PF00651">
    <property type="entry name" value="BTB"/>
    <property type="match status" value="1"/>
</dbReference>
<dbReference type="GO" id="GO:0030163">
    <property type="term" value="P:protein catabolic process"/>
    <property type="evidence" value="ECO:0007669"/>
    <property type="project" value="UniProtKB-ARBA"/>
</dbReference>
<sequence length="454" mass="53242">MFGEQLNSATPLQSNAPRTPISQIRSSSKPISKVRLASKSTSQISSDVEHTPDTPLYYSVKQTQYNTHVSEVDQTRMQVDSIFRLIFSYTWVIKDFQDFFKNPNGSEIYSDRFTSSPFYSATRTSGIDEFPDLRYSWRLVLYPNDILLQEKNFISVFLLSYPSDLERRNSLSKIVRVGFDLYRVEGDSIDRNNSTSDSMMRLLKSHQPSTEVFYLGDETTRHGIRRFSDFGSIFPDNNTNKSTSIAIRVNFYHVDEVMDVMSRSKNIEPDYLELFNNPVHSDIIFQLDCGKQIYAYSEFLAKKSRFLKELFGQVIVDIGKKNIGAKRIMIRDAEYDHFRIMIYFAYTGKFEQKHGKLSFDDLLHLIRLAQSFEFRDFENEVLERLGNIINLDNWSDILKVSRRVCSDELKYKVLRFVSENWNQVRGTQKMRGLINLDDFELTEELFWARFVNYR</sequence>